<feature type="compositionally biased region" description="Basic and acidic residues" evidence="1">
    <location>
        <begin position="129"/>
        <end position="140"/>
    </location>
</feature>
<dbReference type="Proteomes" id="UP000077202">
    <property type="component" value="Unassembled WGS sequence"/>
</dbReference>
<feature type="region of interest" description="Disordered" evidence="1">
    <location>
        <begin position="104"/>
        <end position="140"/>
    </location>
</feature>
<dbReference type="EMBL" id="LVLJ01003925">
    <property type="protein sequence ID" value="OAE19146.1"/>
    <property type="molecule type" value="Genomic_DNA"/>
</dbReference>
<feature type="region of interest" description="Disordered" evidence="1">
    <location>
        <begin position="48"/>
        <end position="84"/>
    </location>
</feature>
<reference evidence="2" key="1">
    <citation type="submission" date="2016-03" db="EMBL/GenBank/DDBJ databases">
        <title>Mechanisms controlling the formation of the plant cell surface in tip-growing cells are functionally conserved among land plants.</title>
        <authorList>
            <person name="Honkanen S."/>
            <person name="Jones V.A."/>
            <person name="Morieri G."/>
            <person name="Champion C."/>
            <person name="Hetherington A.J."/>
            <person name="Kelly S."/>
            <person name="Saint-Marcoux D."/>
            <person name="Proust H."/>
            <person name="Prescott H."/>
            <person name="Dolan L."/>
        </authorList>
    </citation>
    <scope>NUCLEOTIDE SEQUENCE [LARGE SCALE GENOMIC DNA]</scope>
    <source>
        <tissue evidence="2">Whole gametophyte</tissue>
    </source>
</reference>
<comment type="caution">
    <text evidence="2">The sequence shown here is derived from an EMBL/GenBank/DDBJ whole genome shotgun (WGS) entry which is preliminary data.</text>
</comment>
<protein>
    <submittedName>
        <fullName evidence="2">Uncharacterized protein</fullName>
    </submittedName>
</protein>
<accession>A0A176VH73</accession>
<evidence type="ECO:0000313" key="2">
    <source>
        <dbReference type="EMBL" id="OAE19146.1"/>
    </source>
</evidence>
<organism evidence="2 3">
    <name type="scientific">Marchantia polymorpha subsp. ruderalis</name>
    <dbReference type="NCBI Taxonomy" id="1480154"/>
    <lineage>
        <taxon>Eukaryota</taxon>
        <taxon>Viridiplantae</taxon>
        <taxon>Streptophyta</taxon>
        <taxon>Embryophyta</taxon>
        <taxon>Marchantiophyta</taxon>
        <taxon>Marchantiopsida</taxon>
        <taxon>Marchantiidae</taxon>
        <taxon>Marchantiales</taxon>
        <taxon>Marchantiaceae</taxon>
        <taxon>Marchantia</taxon>
    </lineage>
</organism>
<gene>
    <name evidence="2" type="ORF">AXG93_3828s1020</name>
</gene>
<feature type="compositionally biased region" description="Basic and acidic residues" evidence="1">
    <location>
        <begin position="108"/>
        <end position="118"/>
    </location>
</feature>
<proteinExistence type="predicted"/>
<feature type="compositionally biased region" description="Basic and acidic residues" evidence="1">
    <location>
        <begin position="60"/>
        <end position="69"/>
    </location>
</feature>
<evidence type="ECO:0000256" key="1">
    <source>
        <dbReference type="SAM" id="MobiDB-lite"/>
    </source>
</evidence>
<evidence type="ECO:0000313" key="3">
    <source>
        <dbReference type="Proteomes" id="UP000077202"/>
    </source>
</evidence>
<sequence length="140" mass="15987">MITLRVSQIKLRAFQDKLHEVRLDFLLWGWNWMNPRKFMKDVEVDTDPDEVPVISSPGRPRVEEERRGVNELPSAEPEWEDLARPTRVGFPTPLEMLAAHGVEATAEEAARPSARESPRISAAIEIVESEEKTPSEEEEV</sequence>
<name>A0A176VH73_MARPO</name>
<keyword evidence="3" id="KW-1185">Reference proteome</keyword>
<dbReference type="AlphaFoldDB" id="A0A176VH73"/>